<feature type="signal peptide" evidence="2">
    <location>
        <begin position="1"/>
        <end position="18"/>
    </location>
</feature>
<dbReference type="AlphaFoldDB" id="A0A5S6Q951"/>
<feature type="chain" id="PRO_5024293122" evidence="2">
    <location>
        <begin position="19"/>
        <end position="149"/>
    </location>
</feature>
<dbReference type="InterPro" id="IPR038479">
    <property type="entry name" value="Transthyretin-like_sf"/>
</dbReference>
<dbReference type="Pfam" id="PF01060">
    <property type="entry name" value="TTR-52"/>
    <property type="match status" value="1"/>
</dbReference>
<organism evidence="3 4">
    <name type="scientific">Trichuris muris</name>
    <name type="common">Mouse whipworm</name>
    <dbReference type="NCBI Taxonomy" id="70415"/>
    <lineage>
        <taxon>Eukaryota</taxon>
        <taxon>Metazoa</taxon>
        <taxon>Ecdysozoa</taxon>
        <taxon>Nematoda</taxon>
        <taxon>Enoplea</taxon>
        <taxon>Dorylaimia</taxon>
        <taxon>Trichinellida</taxon>
        <taxon>Trichuridae</taxon>
        <taxon>Trichuris</taxon>
    </lineage>
</organism>
<dbReference type="STRING" id="70415.A0A5S6Q951"/>
<dbReference type="WBParaSite" id="TMUE_1000003851.1">
    <property type="protein sequence ID" value="TMUE_1000003851.1"/>
    <property type="gene ID" value="WBGene00298807"/>
</dbReference>
<evidence type="ECO:0000313" key="3">
    <source>
        <dbReference type="Proteomes" id="UP000046395"/>
    </source>
</evidence>
<evidence type="ECO:0000256" key="2">
    <source>
        <dbReference type="SAM" id="SignalP"/>
    </source>
</evidence>
<evidence type="ECO:0000256" key="1">
    <source>
        <dbReference type="ARBA" id="ARBA00010112"/>
    </source>
</evidence>
<name>A0A5S6Q951_TRIMR</name>
<sequence length="149" mass="16282">MLNLGFFFLLSTVSVALAAQQCLTVLGQVKCGSRAADQPVFIKLIDEDAGGPDDWMDEGYASKTGYFHLHGCASDPFGMTIDPALRIYHKCKGEGYRRTIILPKAAVKSGIYKFNATIDLSSNEKTDEKHKYQVTPCSKLGTSTGKPKK</sequence>
<comment type="similarity">
    <text evidence="1">Belongs to the nematode transthyretin-like family.</text>
</comment>
<dbReference type="PANTHER" id="PTHR21700">
    <property type="entry name" value="TRANSTHYRETIN-LIKE FAMILY PROTEIN-RELATED"/>
    <property type="match status" value="1"/>
</dbReference>
<dbReference type="Gene3D" id="2.60.40.3330">
    <property type="match status" value="1"/>
</dbReference>
<dbReference type="InterPro" id="IPR001534">
    <property type="entry name" value="Transthyretin-like"/>
</dbReference>
<accession>A0A5S6Q951</accession>
<evidence type="ECO:0000313" key="4">
    <source>
        <dbReference type="WBParaSite" id="TMUE_1000003851.1"/>
    </source>
</evidence>
<keyword evidence="2" id="KW-0732">Signal</keyword>
<reference evidence="4" key="1">
    <citation type="submission" date="2019-12" db="UniProtKB">
        <authorList>
            <consortium name="WormBaseParasite"/>
        </authorList>
    </citation>
    <scope>IDENTIFICATION</scope>
</reference>
<proteinExistence type="inferred from homology"/>
<keyword evidence="3" id="KW-1185">Reference proteome</keyword>
<protein>
    <submittedName>
        <fullName evidence="4">Transthyretin-like family protein</fullName>
    </submittedName>
</protein>
<dbReference type="GO" id="GO:0009986">
    <property type="term" value="C:cell surface"/>
    <property type="evidence" value="ECO:0007669"/>
    <property type="project" value="InterPro"/>
</dbReference>
<dbReference type="Proteomes" id="UP000046395">
    <property type="component" value="Unassembled WGS sequence"/>
</dbReference>